<proteinExistence type="predicted"/>
<name>A0A194V2T8_CYTMA</name>
<accession>A0A194V2T8</accession>
<feature type="compositionally biased region" description="Polar residues" evidence="1">
    <location>
        <begin position="58"/>
        <end position="83"/>
    </location>
</feature>
<gene>
    <name evidence="2" type="ORF">VP1G_05556</name>
</gene>
<feature type="compositionally biased region" description="Polar residues" evidence="1">
    <location>
        <begin position="1"/>
        <end position="26"/>
    </location>
</feature>
<feature type="region of interest" description="Disordered" evidence="1">
    <location>
        <begin position="1"/>
        <end position="83"/>
    </location>
</feature>
<keyword evidence="3" id="KW-1185">Reference proteome</keyword>
<reference evidence="3" key="1">
    <citation type="submission" date="2014-12" db="EMBL/GenBank/DDBJ databases">
        <title>Genome Sequence of Valsa Canker Pathogens Uncovers a Specific Adaption of Colonization on Woody Bark.</title>
        <authorList>
            <person name="Yin Z."/>
            <person name="Liu H."/>
            <person name="Gao X."/>
            <person name="Li Z."/>
            <person name="Song N."/>
            <person name="Ke X."/>
            <person name="Dai Q."/>
            <person name="Wu Y."/>
            <person name="Sun Y."/>
            <person name="Xu J.-R."/>
            <person name="Kang Z.K."/>
            <person name="Wang L."/>
            <person name="Huang L."/>
        </authorList>
    </citation>
    <scope>NUCLEOTIDE SEQUENCE [LARGE SCALE GENOMIC DNA]</scope>
    <source>
        <strain evidence="3">SXYL134</strain>
    </source>
</reference>
<feature type="compositionally biased region" description="Basic and acidic residues" evidence="1">
    <location>
        <begin position="29"/>
        <end position="38"/>
    </location>
</feature>
<organism evidence="2 3">
    <name type="scientific">Cytospora mali</name>
    <name type="common">Apple Valsa canker fungus</name>
    <name type="synonym">Valsa mali</name>
    <dbReference type="NCBI Taxonomy" id="578113"/>
    <lineage>
        <taxon>Eukaryota</taxon>
        <taxon>Fungi</taxon>
        <taxon>Dikarya</taxon>
        <taxon>Ascomycota</taxon>
        <taxon>Pezizomycotina</taxon>
        <taxon>Sordariomycetes</taxon>
        <taxon>Sordariomycetidae</taxon>
        <taxon>Diaporthales</taxon>
        <taxon>Cytosporaceae</taxon>
        <taxon>Cytospora</taxon>
    </lineage>
</organism>
<protein>
    <submittedName>
        <fullName evidence="2">Uncharacterized protein</fullName>
    </submittedName>
</protein>
<evidence type="ECO:0000313" key="3">
    <source>
        <dbReference type="Proteomes" id="UP000078576"/>
    </source>
</evidence>
<evidence type="ECO:0000313" key="2">
    <source>
        <dbReference type="EMBL" id="KUI58247.1"/>
    </source>
</evidence>
<dbReference type="EMBL" id="KN714710">
    <property type="protein sequence ID" value="KUI58247.1"/>
    <property type="molecule type" value="Genomic_DNA"/>
</dbReference>
<evidence type="ECO:0000256" key="1">
    <source>
        <dbReference type="SAM" id="MobiDB-lite"/>
    </source>
</evidence>
<dbReference type="AlphaFoldDB" id="A0A194V2T8"/>
<dbReference type="Proteomes" id="UP000078576">
    <property type="component" value="Unassembled WGS sequence"/>
</dbReference>
<dbReference type="OrthoDB" id="10423562at2759"/>
<sequence length="83" mass="9080">MSGARSSSMDVNLSYSNSSRGGSRTSAAEARRLQEERLQSYTADNGNNLYQRLWDRAGSSQQYTQQPAQRNSGHSSNYPSSGA</sequence>
<feature type="compositionally biased region" description="Polar residues" evidence="1">
    <location>
        <begin position="39"/>
        <end position="50"/>
    </location>
</feature>